<dbReference type="Pfam" id="PF14646">
    <property type="entry name" value="MYCBPAP"/>
    <property type="match status" value="1"/>
</dbReference>
<feature type="compositionally biased region" description="Acidic residues" evidence="1">
    <location>
        <begin position="745"/>
        <end position="773"/>
    </location>
</feature>
<dbReference type="Gene3D" id="2.60.40.10">
    <property type="entry name" value="Immunoglobulins"/>
    <property type="match status" value="1"/>
</dbReference>
<accession>A0AAX4PF22</accession>
<dbReference type="EMBL" id="CP151510">
    <property type="protein sequence ID" value="WZN64793.1"/>
    <property type="molecule type" value="Genomic_DNA"/>
</dbReference>
<evidence type="ECO:0000313" key="3">
    <source>
        <dbReference type="Proteomes" id="UP001472866"/>
    </source>
</evidence>
<evidence type="ECO:0000256" key="1">
    <source>
        <dbReference type="SAM" id="MobiDB-lite"/>
    </source>
</evidence>
<protein>
    <submittedName>
        <fullName evidence="2">MYCBP-associated protein</fullName>
    </submittedName>
</protein>
<feature type="compositionally biased region" description="Acidic residues" evidence="1">
    <location>
        <begin position="639"/>
        <end position="670"/>
    </location>
</feature>
<dbReference type="InterPro" id="IPR032707">
    <property type="entry name" value="MYCBPAP"/>
</dbReference>
<proteinExistence type="predicted"/>
<dbReference type="AlphaFoldDB" id="A0AAX4PF22"/>
<feature type="region of interest" description="Disordered" evidence="1">
    <location>
        <begin position="745"/>
        <end position="812"/>
    </location>
</feature>
<evidence type="ECO:0000313" key="2">
    <source>
        <dbReference type="EMBL" id="WZN64793.1"/>
    </source>
</evidence>
<dbReference type="PANTHER" id="PTHR48421:SF1">
    <property type="entry name" value="MYCBP-ASSOCIATED PROTEIN"/>
    <property type="match status" value="1"/>
</dbReference>
<organism evidence="2 3">
    <name type="scientific">Chloropicon roscoffensis</name>
    <dbReference type="NCBI Taxonomy" id="1461544"/>
    <lineage>
        <taxon>Eukaryota</taxon>
        <taxon>Viridiplantae</taxon>
        <taxon>Chlorophyta</taxon>
        <taxon>Chloropicophyceae</taxon>
        <taxon>Chloropicales</taxon>
        <taxon>Chloropicaceae</taxon>
        <taxon>Chloropicon</taxon>
    </lineage>
</organism>
<keyword evidence="3" id="KW-1185">Reference proteome</keyword>
<gene>
    <name evidence="2" type="ORF">HKI87_10g63500</name>
</gene>
<feature type="region of interest" description="Disordered" evidence="1">
    <location>
        <begin position="140"/>
        <end position="165"/>
    </location>
</feature>
<dbReference type="Proteomes" id="UP001472866">
    <property type="component" value="Chromosome 10"/>
</dbReference>
<feature type="region of interest" description="Disordered" evidence="1">
    <location>
        <begin position="639"/>
        <end position="672"/>
    </location>
</feature>
<dbReference type="InterPro" id="IPR013783">
    <property type="entry name" value="Ig-like_fold"/>
</dbReference>
<feature type="compositionally biased region" description="Acidic residues" evidence="1">
    <location>
        <begin position="798"/>
        <end position="808"/>
    </location>
</feature>
<reference evidence="2 3" key="1">
    <citation type="submission" date="2024-03" db="EMBL/GenBank/DDBJ databases">
        <title>Complete genome sequence of the green alga Chloropicon roscoffensis RCC1871.</title>
        <authorList>
            <person name="Lemieux C."/>
            <person name="Pombert J.-F."/>
            <person name="Otis C."/>
            <person name="Turmel M."/>
        </authorList>
    </citation>
    <scope>NUCLEOTIDE SEQUENCE [LARGE SCALE GENOMIC DNA]</scope>
    <source>
        <strain evidence="2 3">RCC1871</strain>
    </source>
</reference>
<dbReference type="PANTHER" id="PTHR48421">
    <property type="entry name" value="MYCBP-ASSOCIATED PROTEIN"/>
    <property type="match status" value="1"/>
</dbReference>
<sequence length="881" mass="97403">MSSAVASAGASLPLDGHETVLDKYMSELDLNNKQEYSGSPVRNEVTGRVQSWSVLGDPTEFEEMLVREELARREDEGAQNALSPVHLAFERHRSDPSLPEDVASALKDEEAFAPAIYKAYQDCIEEKSMLLSKVENLRTSRSQQLQGGEASVRSSPAAKRDRDGGLMATASLTGTLEREKEVQRRQTIGDKIIAGSQVRALQEYEKFHLEWADFKGKVSTKVGRLESDLVFERGPEFRRKKEELEMLELAIPTHERHGADQWTMSLRNNWTRYVPVGNIFSGLFCPVEDKPTIEYLEQITKPIHSEDGTITAETLKMGKTFGSSTLASRGRSWLDSKYLQRRRTQYSKNIAKVRQHSVGAGTIAVVGESIEGRVEEQARKIITLKDVEEKLSQTNPAVWEMIRTNRQVREKFATLERTRALDKVEEAEEAEEVPKVGPYLECSTACLEFKAPIGEASHHGLELTNKGTTAVKYSWAEQKFESVFDSEKTVKKSSFFLSNPIGVILPGESKKFNFGFKPASSGQFWSKWELQTIPSLPVKIETLVLKGTSTLPDFADKGRLEFIADLKERIKERVTKNEMQRIVMDVEEGGGQVEKPSLSREEQEDRALFVGANAGAGYFYTPELFGKLKELFGKFETVEASEEPGEAEDDTPAAEADPAEEEVEGAEEAAQESVWDGSVGALGAAIDAGKLNPDADITVEEAKAQLESTLTTMRLPMEEGQVAYSAFYSMLCDVASKIEEHLFEEEANPEEEGAEGEEGEAAAEAETKEEEADTPAPEEGGDDTEQAGGEEGGQPGEGDAEEEIEPPESEAKMAALAAATMALGGVDLVISEACKDLQGEFERQYEAVKAEADETEDAEAKEHLLWELFQLSRTRTRILGA</sequence>
<name>A0AAX4PF22_9CHLO</name>